<sequence length="487" mass="53685">MDIQIEHQAFITHHVNPVLEDLLTALLADRPSNVLHFCISHLCKKAKVPSPVEGTSAGVVGVTEPPPQPDIHDTAAAAVPVGSGQSSFFERLTEAPDDTIIALTSAYKADTSREKVNAVRGAYRTDEGEPYVFPIVRKAEQELANDTTTDKEYLPVDGLHELKAPTQVMLFGSDSAAVREQRIASAQVLSGTGGLRVIGELIRRNVKGCRSVYVSRPTWAIHRQLFEACGLEVVEYDYWDEWSRAIDVQGMIQALKEAEPHSMVVFHACAHNPTGMDPTAKEWDDIIAVVRERRLIPLVDSAYQGYASGDLVRDAQAVRKFADAGECIVVQSFAKNMGLYGERVGMLHVVCSTKPIAQTVLSHIKQTIRPMYSSPPSHGGRLALLLLTKYRTEWESQLADVSGRVASMRRQLREAIEKKGTRGSWEHITQQIGMFSFTGLSESQCEELLTKWHVYMLRNGRLNVAALTSGNVGYVADAIHDVVTNTA</sequence>
<dbReference type="GO" id="GO:0004069">
    <property type="term" value="F:L-aspartate:2-oxoglutarate aminotransferase activity"/>
    <property type="evidence" value="ECO:0007669"/>
    <property type="project" value="UniProtKB-EC"/>
</dbReference>
<evidence type="ECO:0000256" key="4">
    <source>
        <dbReference type="ARBA" id="ARBA00022576"/>
    </source>
</evidence>
<reference evidence="10 11" key="1">
    <citation type="submission" date="2014-11" db="EMBL/GenBank/DDBJ databases">
        <authorList>
            <person name="Zhu J."/>
            <person name="Qi W."/>
            <person name="Song R."/>
        </authorList>
    </citation>
    <scope>NUCLEOTIDE SEQUENCE [LARGE SCALE GENOMIC DNA]</scope>
</reference>
<evidence type="ECO:0000313" key="10">
    <source>
        <dbReference type="EMBL" id="CEM22038.1"/>
    </source>
</evidence>
<dbReference type="InterPro" id="IPR000796">
    <property type="entry name" value="Asp_trans"/>
</dbReference>
<comment type="similarity">
    <text evidence="2">Belongs to the class-I pyridoxal-phosphate-dependent aminotransferase family.</text>
</comment>
<dbReference type="VEuPathDB" id="CryptoDB:Vbra_3105"/>
<evidence type="ECO:0000313" key="11">
    <source>
        <dbReference type="Proteomes" id="UP000041254"/>
    </source>
</evidence>
<dbReference type="FunFam" id="3.40.640.10:FF:000066">
    <property type="entry name" value="Aspartate aminotransferase"/>
    <property type="match status" value="1"/>
</dbReference>
<keyword evidence="4 8" id="KW-0032">Aminotransferase</keyword>
<name>A0A0G4G2G4_VITBC</name>
<evidence type="ECO:0000256" key="5">
    <source>
        <dbReference type="ARBA" id="ARBA00022679"/>
    </source>
</evidence>
<dbReference type="PhylomeDB" id="A0A0G4G2G4"/>
<dbReference type="PANTHER" id="PTHR11879:SF22">
    <property type="entry name" value="ASPARTATE AMINOTRANSFERASE, MITOCHONDRIAL"/>
    <property type="match status" value="1"/>
</dbReference>
<comment type="cofactor">
    <cofactor evidence="1">
        <name>pyridoxal 5'-phosphate</name>
        <dbReference type="ChEBI" id="CHEBI:597326"/>
    </cofactor>
</comment>
<evidence type="ECO:0000256" key="6">
    <source>
        <dbReference type="ARBA" id="ARBA00022898"/>
    </source>
</evidence>
<evidence type="ECO:0000256" key="1">
    <source>
        <dbReference type="ARBA" id="ARBA00001933"/>
    </source>
</evidence>
<dbReference type="OrthoDB" id="6752799at2759"/>
<dbReference type="EMBL" id="CDMY01000549">
    <property type="protein sequence ID" value="CEM22038.1"/>
    <property type="molecule type" value="Genomic_DNA"/>
</dbReference>
<evidence type="ECO:0000256" key="2">
    <source>
        <dbReference type="ARBA" id="ARBA00007441"/>
    </source>
</evidence>
<evidence type="ECO:0000256" key="8">
    <source>
        <dbReference type="RuleBase" id="RU000480"/>
    </source>
</evidence>
<dbReference type="InterPro" id="IPR004838">
    <property type="entry name" value="NHTrfase_class1_PyrdxlP-BS"/>
</dbReference>
<evidence type="ECO:0000259" key="9">
    <source>
        <dbReference type="Pfam" id="PF00155"/>
    </source>
</evidence>
<proteinExistence type="inferred from homology"/>
<dbReference type="GO" id="GO:0005739">
    <property type="term" value="C:mitochondrion"/>
    <property type="evidence" value="ECO:0007669"/>
    <property type="project" value="TreeGrafter"/>
</dbReference>
<organism evidence="10 11">
    <name type="scientific">Vitrella brassicaformis (strain CCMP3155)</name>
    <dbReference type="NCBI Taxonomy" id="1169540"/>
    <lineage>
        <taxon>Eukaryota</taxon>
        <taxon>Sar</taxon>
        <taxon>Alveolata</taxon>
        <taxon>Colpodellida</taxon>
        <taxon>Vitrellaceae</taxon>
        <taxon>Vitrella</taxon>
    </lineage>
</organism>
<dbReference type="PRINTS" id="PR00799">
    <property type="entry name" value="TRANSAMINASE"/>
</dbReference>
<dbReference type="PANTHER" id="PTHR11879">
    <property type="entry name" value="ASPARTATE AMINOTRANSFERASE"/>
    <property type="match status" value="1"/>
</dbReference>
<evidence type="ECO:0000256" key="3">
    <source>
        <dbReference type="ARBA" id="ARBA00011738"/>
    </source>
</evidence>
<dbReference type="CDD" id="cd00609">
    <property type="entry name" value="AAT_like"/>
    <property type="match status" value="1"/>
</dbReference>
<gene>
    <name evidence="10" type="ORF">Vbra_3105</name>
</gene>
<dbReference type="FunFam" id="3.90.1150.10:FF:000001">
    <property type="entry name" value="Aspartate aminotransferase"/>
    <property type="match status" value="1"/>
</dbReference>
<dbReference type="InterPro" id="IPR004839">
    <property type="entry name" value="Aminotransferase_I/II_large"/>
</dbReference>
<dbReference type="PROSITE" id="PS00105">
    <property type="entry name" value="AA_TRANSFER_CLASS_1"/>
    <property type="match status" value="1"/>
</dbReference>
<evidence type="ECO:0000256" key="7">
    <source>
        <dbReference type="ARBA" id="ARBA00049185"/>
    </source>
</evidence>
<dbReference type="Gene3D" id="3.40.640.10">
    <property type="entry name" value="Type I PLP-dependent aspartate aminotransferase-like (Major domain)"/>
    <property type="match status" value="1"/>
</dbReference>
<accession>A0A0G4G2G4</accession>
<dbReference type="Proteomes" id="UP000041254">
    <property type="component" value="Unassembled WGS sequence"/>
</dbReference>
<comment type="subunit">
    <text evidence="3 8">Homodimer.</text>
</comment>
<dbReference type="STRING" id="1169540.A0A0G4G2G4"/>
<dbReference type="InterPro" id="IPR015424">
    <property type="entry name" value="PyrdxlP-dep_Trfase"/>
</dbReference>
<dbReference type="InParanoid" id="A0A0G4G2G4"/>
<dbReference type="GO" id="GO:0030170">
    <property type="term" value="F:pyridoxal phosphate binding"/>
    <property type="evidence" value="ECO:0007669"/>
    <property type="project" value="InterPro"/>
</dbReference>
<dbReference type="FunCoup" id="A0A0G4G2G4">
    <property type="interactions" value="291"/>
</dbReference>
<feature type="domain" description="Aminotransferase class I/classII large" evidence="9">
    <location>
        <begin position="120"/>
        <end position="479"/>
    </location>
</feature>
<keyword evidence="5 8" id="KW-0808">Transferase</keyword>
<dbReference type="InterPro" id="IPR015421">
    <property type="entry name" value="PyrdxlP-dep_Trfase_major"/>
</dbReference>
<dbReference type="Gene3D" id="3.90.1150.10">
    <property type="entry name" value="Aspartate Aminotransferase, domain 1"/>
    <property type="match status" value="1"/>
</dbReference>
<comment type="catalytic activity">
    <reaction evidence="7 8">
        <text>L-aspartate + 2-oxoglutarate = oxaloacetate + L-glutamate</text>
        <dbReference type="Rhea" id="RHEA:21824"/>
        <dbReference type="ChEBI" id="CHEBI:16452"/>
        <dbReference type="ChEBI" id="CHEBI:16810"/>
        <dbReference type="ChEBI" id="CHEBI:29985"/>
        <dbReference type="ChEBI" id="CHEBI:29991"/>
        <dbReference type="EC" id="2.6.1.1"/>
    </reaction>
</comment>
<dbReference type="NCBIfam" id="NF006719">
    <property type="entry name" value="PRK09257.1"/>
    <property type="match status" value="1"/>
</dbReference>
<keyword evidence="11" id="KW-1185">Reference proteome</keyword>
<dbReference type="GO" id="GO:0006520">
    <property type="term" value="P:amino acid metabolic process"/>
    <property type="evidence" value="ECO:0007669"/>
    <property type="project" value="InterPro"/>
</dbReference>
<dbReference type="EC" id="2.6.1.1" evidence="8"/>
<dbReference type="SUPFAM" id="SSF53383">
    <property type="entry name" value="PLP-dependent transferases"/>
    <property type="match status" value="1"/>
</dbReference>
<dbReference type="OMA" id="TAEYHIY"/>
<comment type="miscellaneous">
    <text evidence="8">In eukaryotes there are cytoplasmic, mitochondrial and chloroplastic isozymes.</text>
</comment>
<protein>
    <recommendedName>
        <fullName evidence="8">Aspartate aminotransferase</fullName>
        <ecNumber evidence="8">2.6.1.1</ecNumber>
    </recommendedName>
</protein>
<dbReference type="AlphaFoldDB" id="A0A0G4G2G4"/>
<dbReference type="Pfam" id="PF00155">
    <property type="entry name" value="Aminotran_1_2"/>
    <property type="match status" value="1"/>
</dbReference>
<keyword evidence="6" id="KW-0663">Pyridoxal phosphate</keyword>
<dbReference type="InterPro" id="IPR015422">
    <property type="entry name" value="PyrdxlP-dep_Trfase_small"/>
</dbReference>